<evidence type="ECO:0000313" key="2">
    <source>
        <dbReference type="Proteomes" id="UP001165083"/>
    </source>
</evidence>
<evidence type="ECO:0000313" key="1">
    <source>
        <dbReference type="EMBL" id="GMF15150.1"/>
    </source>
</evidence>
<dbReference type="InterPro" id="IPR011042">
    <property type="entry name" value="6-blade_b-propeller_TolB-like"/>
</dbReference>
<sequence>MVVKTIAGAYASFQTKGGNGQQPMLGFPAGKRTSGYRDGVHSLFRSPSAIIVGPRSELIVADTMNNCIRGLRPPSVGTSSWIAYTICGQAYPGHADGNSEVALFDQPVSLCWGVNRNSFFVADRGNACVRQVELSYGADLLFSYASVRTIEIGGVRRAPRSVQGDWLQQPLGIECIFQQKADAEHAGTPQLVVCDGESNTIKMTPLDQLMHRDSNAEKCFNTTKFSEIETVYSTSPQSRSDPRSWGSSVESLSYVLVFLMLS</sequence>
<dbReference type="Proteomes" id="UP001165083">
    <property type="component" value="Unassembled WGS sequence"/>
</dbReference>
<dbReference type="PANTHER" id="PTHR13833">
    <property type="match status" value="1"/>
</dbReference>
<protein>
    <submittedName>
        <fullName evidence="1">Unnamed protein product</fullName>
    </submittedName>
</protein>
<reference evidence="1" key="1">
    <citation type="submission" date="2023-04" db="EMBL/GenBank/DDBJ databases">
        <title>Phytophthora lilii NBRC 32176.</title>
        <authorList>
            <person name="Ichikawa N."/>
            <person name="Sato H."/>
            <person name="Tonouchi N."/>
        </authorList>
    </citation>
    <scope>NUCLEOTIDE SEQUENCE</scope>
    <source>
        <strain evidence="1">NBRC 32176</strain>
    </source>
</reference>
<dbReference type="AlphaFoldDB" id="A0A9W6WRS5"/>
<dbReference type="Gene3D" id="2.120.10.30">
    <property type="entry name" value="TolB, C-terminal domain"/>
    <property type="match status" value="1"/>
</dbReference>
<dbReference type="OrthoDB" id="109250at2759"/>
<dbReference type="SUPFAM" id="SSF101898">
    <property type="entry name" value="NHL repeat"/>
    <property type="match status" value="1"/>
</dbReference>
<gene>
    <name evidence="1" type="ORF">Plil01_000514700</name>
</gene>
<keyword evidence="2" id="KW-1185">Reference proteome</keyword>
<comment type="caution">
    <text evidence="1">The sequence shown here is derived from an EMBL/GenBank/DDBJ whole genome shotgun (WGS) entry which is preliminary data.</text>
</comment>
<proteinExistence type="predicted"/>
<dbReference type="PANTHER" id="PTHR13833:SF71">
    <property type="entry name" value="NHL DOMAIN-CONTAINING PROTEIN"/>
    <property type="match status" value="1"/>
</dbReference>
<dbReference type="EMBL" id="BSXW01000217">
    <property type="protein sequence ID" value="GMF15150.1"/>
    <property type="molecule type" value="Genomic_DNA"/>
</dbReference>
<accession>A0A9W6WRS5</accession>
<name>A0A9W6WRS5_9STRA</name>
<organism evidence="1 2">
    <name type="scientific">Phytophthora lilii</name>
    <dbReference type="NCBI Taxonomy" id="2077276"/>
    <lineage>
        <taxon>Eukaryota</taxon>
        <taxon>Sar</taxon>
        <taxon>Stramenopiles</taxon>
        <taxon>Oomycota</taxon>
        <taxon>Peronosporomycetes</taxon>
        <taxon>Peronosporales</taxon>
        <taxon>Peronosporaceae</taxon>
        <taxon>Phytophthora</taxon>
    </lineage>
</organism>